<dbReference type="InParanoid" id="C4JRI9"/>
<dbReference type="HOGENOM" id="CLU_634518_0_0_1"/>
<feature type="domain" description="Nuclear pore complex protein NUP96 C-terminal" evidence="1">
    <location>
        <begin position="1"/>
        <end position="248"/>
    </location>
</feature>
<dbReference type="RefSeq" id="XP_002584389.1">
    <property type="nucleotide sequence ID" value="XM_002584343.1"/>
</dbReference>
<dbReference type="VEuPathDB" id="FungiDB:UREG_05078"/>
<dbReference type="OrthoDB" id="3797628at2759"/>
<reference evidence="3" key="1">
    <citation type="journal article" date="2009" name="Genome Res.">
        <title>Comparative genomic analyses of the human fungal pathogens Coccidioides and their relatives.</title>
        <authorList>
            <person name="Sharpton T.J."/>
            <person name="Stajich J.E."/>
            <person name="Rounsley S.D."/>
            <person name="Gardner M.J."/>
            <person name="Wortman J.R."/>
            <person name="Jordar V.S."/>
            <person name="Maiti R."/>
            <person name="Kodira C.D."/>
            <person name="Neafsey D.E."/>
            <person name="Zeng Q."/>
            <person name="Hung C.-Y."/>
            <person name="McMahan C."/>
            <person name="Muszewska A."/>
            <person name="Grynberg M."/>
            <person name="Mandel M.A."/>
            <person name="Kellner E.M."/>
            <person name="Barker B.M."/>
            <person name="Galgiani J.N."/>
            <person name="Orbach M.J."/>
            <person name="Kirkland T.N."/>
            <person name="Cole G.T."/>
            <person name="Henn M.R."/>
            <person name="Birren B.W."/>
            <person name="Taylor J.W."/>
        </authorList>
    </citation>
    <scope>NUCLEOTIDE SEQUENCE [LARGE SCALE GENOMIC DNA]</scope>
    <source>
        <strain evidence="3">UAMH 1704</strain>
    </source>
</reference>
<organism evidence="2 3">
    <name type="scientific">Uncinocarpus reesii (strain UAMH 1704)</name>
    <dbReference type="NCBI Taxonomy" id="336963"/>
    <lineage>
        <taxon>Eukaryota</taxon>
        <taxon>Fungi</taxon>
        <taxon>Dikarya</taxon>
        <taxon>Ascomycota</taxon>
        <taxon>Pezizomycotina</taxon>
        <taxon>Eurotiomycetes</taxon>
        <taxon>Eurotiomycetidae</taxon>
        <taxon>Onygenales</taxon>
        <taxon>Onygenaceae</taxon>
        <taxon>Uncinocarpus</taxon>
    </lineage>
</organism>
<keyword evidence="3" id="KW-1185">Reference proteome</keyword>
<accession>C4JRI9</accession>
<dbReference type="Proteomes" id="UP000002058">
    <property type="component" value="Unassembled WGS sequence"/>
</dbReference>
<dbReference type="KEGG" id="ure:UREG_05078"/>
<sequence>MTEPIRALYELISGNCLRSEGKPNAAIEDRTSTFSISERFGLDWIRAFGLRLWYGIGETDPIEAAVSLFYHDICHGNEPAYPTSTLDDEQSSNSAESPLWVILKIFAVAKHNGNHAEIKPVPVPQDIMPEAVTGNGLRNRFSFQLFHHICKVAGPYNALTIDEHRANQLTFNYAWEVAAARDYGPALFVLLYLTRAVDRERSIKEMLSQFGAWLPKPLLEDGAPSIMWKFLTEELRIPSPWIWAAKALFARYDGNPSAEVECLINAEHWNEAHETFCRVVAPKTVIRRDFSTLKSLIDAFGEKPESKIRDWAHEGGMYQDFLALVDVPGIRKDQALVKRLVATLINVGEKIEKSATASFEEKVALKEIGRLVAGWCTADIGSTIQPADILRLPMTRDARRDYAAEVSKRYYRAIMASGA</sequence>
<dbReference type="InterPro" id="IPR021967">
    <property type="entry name" value="Nup98_C"/>
</dbReference>
<dbReference type="eggNOG" id="KOG0845">
    <property type="taxonomic scope" value="Eukaryota"/>
</dbReference>
<dbReference type="AlphaFoldDB" id="C4JRI9"/>
<evidence type="ECO:0000313" key="2">
    <source>
        <dbReference type="EMBL" id="EEP80236.1"/>
    </source>
</evidence>
<dbReference type="OMA" id="PDHRSEQ"/>
<dbReference type="GeneID" id="8439199"/>
<evidence type="ECO:0000313" key="3">
    <source>
        <dbReference type="Proteomes" id="UP000002058"/>
    </source>
</evidence>
<protein>
    <recommendedName>
        <fullName evidence="1">Nuclear pore complex protein NUP96 C-terminal domain-containing protein</fullName>
    </recommendedName>
</protein>
<dbReference type="EMBL" id="CH476617">
    <property type="protein sequence ID" value="EEP80236.1"/>
    <property type="molecule type" value="Genomic_DNA"/>
</dbReference>
<evidence type="ECO:0000259" key="1">
    <source>
        <dbReference type="Pfam" id="PF12110"/>
    </source>
</evidence>
<dbReference type="STRING" id="336963.C4JRI9"/>
<name>C4JRI9_UNCRE</name>
<dbReference type="Pfam" id="PF12110">
    <property type="entry name" value="Nup96"/>
    <property type="match status" value="1"/>
</dbReference>
<gene>
    <name evidence="2" type="ORF">UREG_05078</name>
</gene>
<proteinExistence type="predicted"/>